<organism evidence="2 3">
    <name type="scientific">Lactuca saligna</name>
    <name type="common">Willowleaf lettuce</name>
    <dbReference type="NCBI Taxonomy" id="75948"/>
    <lineage>
        <taxon>Eukaryota</taxon>
        <taxon>Viridiplantae</taxon>
        <taxon>Streptophyta</taxon>
        <taxon>Embryophyta</taxon>
        <taxon>Tracheophyta</taxon>
        <taxon>Spermatophyta</taxon>
        <taxon>Magnoliopsida</taxon>
        <taxon>eudicotyledons</taxon>
        <taxon>Gunneridae</taxon>
        <taxon>Pentapetalae</taxon>
        <taxon>asterids</taxon>
        <taxon>campanulids</taxon>
        <taxon>Asterales</taxon>
        <taxon>Asteraceae</taxon>
        <taxon>Cichorioideae</taxon>
        <taxon>Cichorieae</taxon>
        <taxon>Lactucinae</taxon>
        <taxon>Lactuca</taxon>
    </lineage>
</organism>
<dbReference type="PANTHER" id="PTHR47038:SF1">
    <property type="entry name" value="BAG-ASSOCIATED GRAM PROTEIN 1"/>
    <property type="match status" value="1"/>
</dbReference>
<reference evidence="2" key="1">
    <citation type="submission" date="2023-04" db="EMBL/GenBank/DDBJ databases">
        <authorList>
            <person name="Vijverberg K."/>
            <person name="Xiong W."/>
            <person name="Schranz E."/>
        </authorList>
    </citation>
    <scope>NUCLEOTIDE SEQUENCE</scope>
</reference>
<dbReference type="AlphaFoldDB" id="A0AA35ZL25"/>
<dbReference type="Proteomes" id="UP001177003">
    <property type="component" value="Chromosome 7"/>
</dbReference>
<dbReference type="InterPro" id="IPR044655">
    <property type="entry name" value="BAGP1-like"/>
</dbReference>
<protein>
    <submittedName>
        <fullName evidence="2">Uncharacterized protein</fullName>
    </submittedName>
</protein>
<keyword evidence="3" id="KW-1185">Reference proteome</keyword>
<evidence type="ECO:0000256" key="1">
    <source>
        <dbReference type="SAM" id="SignalP"/>
    </source>
</evidence>
<sequence length="173" mass="19377">MSTTAFILPSFSLSLFLSTIKPLPVTPLRRKLVRMLLGHSILPNFVIDQVFYSSFEFFCPVASFTSDFGVFFRVAAFIAFTIIDPSPPSTSTTTYTGHIEHFTKRLGEFYSKEDQLESFPPHQIDQQKGDSNGNSTYVIKVQLLALKNLIGANLNDMSDSYAINSCGIEKQCR</sequence>
<dbReference type="PANTHER" id="PTHR47038">
    <property type="entry name" value="BAG-ASSOCIATED GRAM PROTEIN 1"/>
    <property type="match status" value="1"/>
</dbReference>
<dbReference type="EMBL" id="OX465083">
    <property type="protein sequence ID" value="CAI9294650.1"/>
    <property type="molecule type" value="Genomic_DNA"/>
</dbReference>
<name>A0AA35ZL25_LACSI</name>
<feature type="chain" id="PRO_5041310090" evidence="1">
    <location>
        <begin position="23"/>
        <end position="173"/>
    </location>
</feature>
<evidence type="ECO:0000313" key="3">
    <source>
        <dbReference type="Proteomes" id="UP001177003"/>
    </source>
</evidence>
<keyword evidence="1" id="KW-0732">Signal</keyword>
<evidence type="ECO:0000313" key="2">
    <source>
        <dbReference type="EMBL" id="CAI9294650.1"/>
    </source>
</evidence>
<proteinExistence type="predicted"/>
<gene>
    <name evidence="2" type="ORF">LSALG_LOCUS33623</name>
</gene>
<feature type="signal peptide" evidence="1">
    <location>
        <begin position="1"/>
        <end position="22"/>
    </location>
</feature>
<accession>A0AA35ZL25</accession>